<keyword evidence="4" id="KW-1185">Reference proteome</keyword>
<comment type="caution">
    <text evidence="3">The sequence shown here is derived from an EMBL/GenBank/DDBJ whole genome shotgun (WGS) entry which is preliminary data.</text>
</comment>
<feature type="region of interest" description="Disordered" evidence="1">
    <location>
        <begin position="67"/>
        <end position="106"/>
    </location>
</feature>
<sequence length="106" mass="12233">MNLTNITQAPPRIPHRHDPNANHTLTFIIGFSILLIFILIGLLASTFLCYILKKDVYLWEAEQRKLDEENEMKDEDSDGIRVSSVDTGGRENDRNDENVEKPYLMN</sequence>
<evidence type="ECO:0000313" key="4">
    <source>
        <dbReference type="Proteomes" id="UP001431783"/>
    </source>
</evidence>
<dbReference type="EMBL" id="JARQZJ010000091">
    <property type="protein sequence ID" value="KAK9883324.1"/>
    <property type="molecule type" value="Genomic_DNA"/>
</dbReference>
<feature type="compositionally biased region" description="Basic and acidic residues" evidence="1">
    <location>
        <begin position="88"/>
        <end position="100"/>
    </location>
</feature>
<evidence type="ECO:0000313" key="3">
    <source>
        <dbReference type="EMBL" id="KAK9883324.1"/>
    </source>
</evidence>
<reference evidence="3 4" key="1">
    <citation type="submission" date="2023-03" db="EMBL/GenBank/DDBJ databases">
        <title>Genome insight into feeding habits of ladybird beetles.</title>
        <authorList>
            <person name="Li H.-S."/>
            <person name="Huang Y.-H."/>
            <person name="Pang H."/>
        </authorList>
    </citation>
    <scope>NUCLEOTIDE SEQUENCE [LARGE SCALE GENOMIC DNA]</scope>
    <source>
        <strain evidence="3">SYSU_2023b</strain>
        <tissue evidence="3">Whole body</tissue>
    </source>
</reference>
<proteinExistence type="predicted"/>
<feature type="transmembrane region" description="Helical" evidence="2">
    <location>
        <begin position="27"/>
        <end position="52"/>
    </location>
</feature>
<dbReference type="AlphaFoldDB" id="A0AAW1UJW3"/>
<name>A0AAW1UJW3_9CUCU</name>
<evidence type="ECO:0000256" key="2">
    <source>
        <dbReference type="SAM" id="Phobius"/>
    </source>
</evidence>
<protein>
    <submittedName>
        <fullName evidence="3">Uncharacterized protein</fullName>
    </submittedName>
</protein>
<feature type="compositionally biased region" description="Acidic residues" evidence="1">
    <location>
        <begin position="68"/>
        <end position="77"/>
    </location>
</feature>
<organism evidence="3 4">
    <name type="scientific">Henosepilachna vigintioctopunctata</name>
    <dbReference type="NCBI Taxonomy" id="420089"/>
    <lineage>
        <taxon>Eukaryota</taxon>
        <taxon>Metazoa</taxon>
        <taxon>Ecdysozoa</taxon>
        <taxon>Arthropoda</taxon>
        <taxon>Hexapoda</taxon>
        <taxon>Insecta</taxon>
        <taxon>Pterygota</taxon>
        <taxon>Neoptera</taxon>
        <taxon>Endopterygota</taxon>
        <taxon>Coleoptera</taxon>
        <taxon>Polyphaga</taxon>
        <taxon>Cucujiformia</taxon>
        <taxon>Coccinelloidea</taxon>
        <taxon>Coccinellidae</taxon>
        <taxon>Epilachninae</taxon>
        <taxon>Epilachnini</taxon>
        <taxon>Henosepilachna</taxon>
    </lineage>
</organism>
<keyword evidence="2" id="KW-1133">Transmembrane helix</keyword>
<gene>
    <name evidence="3" type="ORF">WA026_001502</name>
</gene>
<dbReference type="Proteomes" id="UP001431783">
    <property type="component" value="Unassembled WGS sequence"/>
</dbReference>
<keyword evidence="2" id="KW-0812">Transmembrane</keyword>
<accession>A0AAW1UJW3</accession>
<evidence type="ECO:0000256" key="1">
    <source>
        <dbReference type="SAM" id="MobiDB-lite"/>
    </source>
</evidence>
<keyword evidence="2" id="KW-0472">Membrane</keyword>